<dbReference type="AlphaFoldDB" id="A0A915EIV8"/>
<dbReference type="PANTHER" id="PTHR11606:SF13">
    <property type="entry name" value="GLUTAMATE DEHYDROGENASE 1, MITOCHONDRIAL"/>
    <property type="match status" value="1"/>
</dbReference>
<organism evidence="3 4">
    <name type="scientific">Ditylenchus dipsaci</name>
    <dbReference type="NCBI Taxonomy" id="166011"/>
    <lineage>
        <taxon>Eukaryota</taxon>
        <taxon>Metazoa</taxon>
        <taxon>Ecdysozoa</taxon>
        <taxon>Nematoda</taxon>
        <taxon>Chromadorea</taxon>
        <taxon>Rhabditida</taxon>
        <taxon>Tylenchina</taxon>
        <taxon>Tylenchomorpha</taxon>
        <taxon>Sphaerularioidea</taxon>
        <taxon>Anguinidae</taxon>
        <taxon>Anguininae</taxon>
        <taxon>Ditylenchus</taxon>
    </lineage>
</organism>
<keyword evidence="3" id="KW-1185">Reference proteome</keyword>
<evidence type="ECO:0000313" key="3">
    <source>
        <dbReference type="Proteomes" id="UP000887574"/>
    </source>
</evidence>
<dbReference type="WBParaSite" id="jg5831">
    <property type="protein sequence ID" value="jg5831"/>
    <property type="gene ID" value="jg5831"/>
</dbReference>
<dbReference type="InterPro" id="IPR036291">
    <property type="entry name" value="NAD(P)-bd_dom_sf"/>
</dbReference>
<dbReference type="SUPFAM" id="SSF51735">
    <property type="entry name" value="NAD(P)-binding Rossmann-fold domains"/>
    <property type="match status" value="1"/>
</dbReference>
<accession>A0A915EIV8</accession>
<dbReference type="GO" id="GO:0004352">
    <property type="term" value="F:glutamate dehydrogenase (NAD+) activity"/>
    <property type="evidence" value="ECO:0007669"/>
    <property type="project" value="TreeGrafter"/>
</dbReference>
<dbReference type="GO" id="GO:0005739">
    <property type="term" value="C:mitochondrion"/>
    <property type="evidence" value="ECO:0007669"/>
    <property type="project" value="TreeGrafter"/>
</dbReference>
<proteinExistence type="predicted"/>
<dbReference type="SMART" id="SM00839">
    <property type="entry name" value="ELFV_dehydrog"/>
    <property type="match status" value="1"/>
</dbReference>
<sequence>MVEYRPQGEECGKDCVFVNDEEYMSKLGLTTGFKGKKFIVQGFGNVGLHTMRVQLCYSQPCRHSPKELEDYKDEHGTIKGFPGAKAFDPFTDLMFEQCDILIIAEAANVHHSSRRQILLEEATALYFGRLTFKYERDSNYLLLGSVQESLEKALGKDVAVNPSNAFQARIAEASEKDIVHSGLEYTMQRSGQAIIRTARKYDLGLDLRTAAYANAIEKVYHTYQTSGFTFT</sequence>
<dbReference type="PANTHER" id="PTHR11606">
    <property type="entry name" value="GLUTAMATE DEHYDROGENASE"/>
    <property type="match status" value="1"/>
</dbReference>
<evidence type="ECO:0000259" key="2">
    <source>
        <dbReference type="SMART" id="SM00839"/>
    </source>
</evidence>
<dbReference type="Proteomes" id="UP000887574">
    <property type="component" value="Unplaced"/>
</dbReference>
<feature type="domain" description="Glutamate/phenylalanine/leucine/valine/L-tryptophan dehydrogenase C-terminal" evidence="2">
    <location>
        <begin position="10"/>
        <end position="227"/>
    </location>
</feature>
<dbReference type="InterPro" id="IPR006096">
    <property type="entry name" value="Glu/Leu/Phe/Val/Trp_DH_C"/>
</dbReference>
<name>A0A915EIV8_9BILA</name>
<reference evidence="4" key="1">
    <citation type="submission" date="2022-11" db="UniProtKB">
        <authorList>
            <consortium name="WormBaseParasite"/>
        </authorList>
    </citation>
    <scope>IDENTIFICATION</scope>
</reference>
<evidence type="ECO:0000256" key="1">
    <source>
        <dbReference type="ARBA" id="ARBA00023002"/>
    </source>
</evidence>
<dbReference type="GO" id="GO:0006538">
    <property type="term" value="P:L-glutamate catabolic process"/>
    <property type="evidence" value="ECO:0007669"/>
    <property type="project" value="TreeGrafter"/>
</dbReference>
<protein>
    <recommendedName>
        <fullName evidence="2">Glutamate/phenylalanine/leucine/valine/L-tryptophan dehydrogenase C-terminal domain-containing protein</fullName>
    </recommendedName>
</protein>
<keyword evidence="1" id="KW-0560">Oxidoreductase</keyword>
<dbReference type="Gene3D" id="3.40.50.720">
    <property type="entry name" value="NAD(P)-binding Rossmann-like Domain"/>
    <property type="match status" value="2"/>
</dbReference>
<evidence type="ECO:0000313" key="4">
    <source>
        <dbReference type="WBParaSite" id="jg5831"/>
    </source>
</evidence>